<dbReference type="InterPro" id="IPR019810">
    <property type="entry name" value="Citrate_synthase_AS"/>
</dbReference>
<dbReference type="InterPro" id="IPR002020">
    <property type="entry name" value="Citrate_synthase"/>
</dbReference>
<dbReference type="AlphaFoldDB" id="A0A917F4Q3"/>
<comment type="pathway">
    <text evidence="1">Carbohydrate metabolism; tricarboxylic acid cycle.</text>
</comment>
<protein>
    <recommendedName>
        <fullName evidence="3">citrate synthase (unknown stereospecificity)</fullName>
        <ecNumber evidence="3">2.3.3.16</ecNumber>
    </recommendedName>
</protein>
<evidence type="ECO:0000256" key="1">
    <source>
        <dbReference type="ARBA" id="ARBA00005163"/>
    </source>
</evidence>
<dbReference type="InterPro" id="IPR016143">
    <property type="entry name" value="Citrate_synth-like_sm_a-sub"/>
</dbReference>
<dbReference type="GO" id="GO:0005975">
    <property type="term" value="P:carbohydrate metabolic process"/>
    <property type="evidence" value="ECO:0007669"/>
    <property type="project" value="TreeGrafter"/>
</dbReference>
<dbReference type="Gene3D" id="1.10.230.10">
    <property type="entry name" value="Cytochrome P450-Terp, domain 2"/>
    <property type="match status" value="1"/>
</dbReference>
<organism evidence="6 7">
    <name type="scientific">Ornithinimicrobium tianjinense</name>
    <dbReference type="NCBI Taxonomy" id="1195761"/>
    <lineage>
        <taxon>Bacteria</taxon>
        <taxon>Bacillati</taxon>
        <taxon>Actinomycetota</taxon>
        <taxon>Actinomycetes</taxon>
        <taxon>Micrococcales</taxon>
        <taxon>Ornithinimicrobiaceae</taxon>
        <taxon>Ornithinimicrobium</taxon>
    </lineage>
</organism>
<sequence>MSRLRPEGELTSAQVADYLGVKVQTVYAYVSRGVLTPLRRDPSAGSLFALADVQALAGGARSGRRRRPAASDDVRTAITEIGPGRLAYRGRDVTDLAGHASAEEVRALLTGDLVPGMPSRESFDPLRDALAPLLAALPDATGPLDRMKHAVLVAGATDVGRQDRRPEAFARAGARAATAMALAVPGAAAGGPGTLAELLAIPLAPCPPTLIDAALVLLADHDLAVSTTAVRVAVSSGADPYSALLAGLAAADSPQHMTASLRAVDWLRGATEAPQAALDAALAGDRPPGFGHVVYTEQDPRAQVLIALLEEQATGDALRALRHIEAELLERRGWLVNIDAALALLVMAYDLPRWAGAVIFACARTSGWTAHAIEELAEPGMRFRLRGVYSGARG</sequence>
<evidence type="ECO:0000256" key="4">
    <source>
        <dbReference type="ARBA" id="ARBA00022679"/>
    </source>
</evidence>
<gene>
    <name evidence="6" type="ORF">GCM10011366_20260</name>
</gene>
<dbReference type="RefSeq" id="WP_188430906.1">
    <property type="nucleotide sequence ID" value="NZ_BAABKH010000003.1"/>
</dbReference>
<evidence type="ECO:0000256" key="3">
    <source>
        <dbReference type="ARBA" id="ARBA00012972"/>
    </source>
</evidence>
<evidence type="ECO:0000313" key="6">
    <source>
        <dbReference type="EMBL" id="GGF52361.1"/>
    </source>
</evidence>
<evidence type="ECO:0000256" key="5">
    <source>
        <dbReference type="RuleBase" id="RU003406"/>
    </source>
</evidence>
<dbReference type="GO" id="GO:0036440">
    <property type="term" value="F:citrate synthase activity"/>
    <property type="evidence" value="ECO:0007669"/>
    <property type="project" value="UniProtKB-EC"/>
</dbReference>
<dbReference type="EMBL" id="BMEM01000003">
    <property type="protein sequence ID" value="GGF52361.1"/>
    <property type="molecule type" value="Genomic_DNA"/>
</dbReference>
<dbReference type="GO" id="GO:0006099">
    <property type="term" value="P:tricarboxylic acid cycle"/>
    <property type="evidence" value="ECO:0007669"/>
    <property type="project" value="TreeGrafter"/>
</dbReference>
<evidence type="ECO:0000313" key="7">
    <source>
        <dbReference type="Proteomes" id="UP000605670"/>
    </source>
</evidence>
<dbReference type="PANTHER" id="PTHR11739:SF4">
    <property type="entry name" value="CITRATE SYNTHASE, PEROXISOMAL"/>
    <property type="match status" value="1"/>
</dbReference>
<proteinExistence type="inferred from homology"/>
<dbReference type="InterPro" id="IPR009061">
    <property type="entry name" value="DNA-bd_dom_put_sf"/>
</dbReference>
<dbReference type="Pfam" id="PF00285">
    <property type="entry name" value="Citrate_synt"/>
    <property type="match status" value="1"/>
</dbReference>
<reference evidence="6" key="1">
    <citation type="journal article" date="2014" name="Int. J. Syst. Evol. Microbiol.">
        <title>Complete genome sequence of Corynebacterium casei LMG S-19264T (=DSM 44701T), isolated from a smear-ripened cheese.</title>
        <authorList>
            <consortium name="US DOE Joint Genome Institute (JGI-PGF)"/>
            <person name="Walter F."/>
            <person name="Albersmeier A."/>
            <person name="Kalinowski J."/>
            <person name="Ruckert C."/>
        </authorList>
    </citation>
    <scope>NUCLEOTIDE SEQUENCE</scope>
    <source>
        <strain evidence="6">CGMCC 1.12160</strain>
    </source>
</reference>
<dbReference type="EC" id="2.3.3.16" evidence="3"/>
<name>A0A917F4Q3_9MICO</name>
<dbReference type="InterPro" id="IPR036969">
    <property type="entry name" value="Citrate_synthase_sf"/>
</dbReference>
<dbReference type="SUPFAM" id="SSF48256">
    <property type="entry name" value="Citrate synthase"/>
    <property type="match status" value="1"/>
</dbReference>
<dbReference type="GO" id="GO:0005829">
    <property type="term" value="C:cytosol"/>
    <property type="evidence" value="ECO:0007669"/>
    <property type="project" value="TreeGrafter"/>
</dbReference>
<evidence type="ECO:0000256" key="2">
    <source>
        <dbReference type="ARBA" id="ARBA00010566"/>
    </source>
</evidence>
<comment type="similarity">
    <text evidence="2 5">Belongs to the citrate synthase family.</text>
</comment>
<accession>A0A917F4Q3</accession>
<keyword evidence="7" id="KW-1185">Reference proteome</keyword>
<dbReference type="Proteomes" id="UP000605670">
    <property type="component" value="Unassembled WGS sequence"/>
</dbReference>
<dbReference type="PANTHER" id="PTHR11739">
    <property type="entry name" value="CITRATE SYNTHASE"/>
    <property type="match status" value="1"/>
</dbReference>
<dbReference type="Gene3D" id="1.10.580.10">
    <property type="entry name" value="Citrate Synthase, domain 1"/>
    <property type="match status" value="2"/>
</dbReference>
<reference evidence="6" key="2">
    <citation type="submission" date="2020-09" db="EMBL/GenBank/DDBJ databases">
        <authorList>
            <person name="Sun Q."/>
            <person name="Zhou Y."/>
        </authorList>
    </citation>
    <scope>NUCLEOTIDE SEQUENCE</scope>
    <source>
        <strain evidence="6">CGMCC 1.12160</strain>
    </source>
</reference>
<dbReference type="PRINTS" id="PR00143">
    <property type="entry name" value="CITRTSNTHASE"/>
</dbReference>
<dbReference type="InterPro" id="IPR016142">
    <property type="entry name" value="Citrate_synth-like_lrg_a-sub"/>
</dbReference>
<comment type="caution">
    <text evidence="6">The sequence shown here is derived from an EMBL/GenBank/DDBJ whole genome shotgun (WGS) entry which is preliminary data.</text>
</comment>
<keyword evidence="4 5" id="KW-0808">Transferase</keyword>
<dbReference type="PROSITE" id="PS00480">
    <property type="entry name" value="CITRATE_SYNTHASE"/>
    <property type="match status" value="1"/>
</dbReference>
<dbReference type="SUPFAM" id="SSF46955">
    <property type="entry name" value="Putative DNA-binding domain"/>
    <property type="match status" value="1"/>
</dbReference>